<name>A0ABS3KI93_9PROT</name>
<feature type="transmembrane region" description="Helical" evidence="4">
    <location>
        <begin position="94"/>
        <end position="116"/>
    </location>
</feature>
<feature type="transmembrane region" description="Helical" evidence="4">
    <location>
        <begin position="160"/>
        <end position="180"/>
    </location>
</feature>
<dbReference type="InterPro" id="IPR052952">
    <property type="entry name" value="MFS-Transporter"/>
</dbReference>
<feature type="transmembrane region" description="Helical" evidence="4">
    <location>
        <begin position="41"/>
        <end position="59"/>
    </location>
</feature>
<comment type="caution">
    <text evidence="6">The sequence shown here is derived from an EMBL/GenBank/DDBJ whole genome shotgun (WGS) entry which is preliminary data.</text>
</comment>
<dbReference type="Gene3D" id="1.20.1250.20">
    <property type="entry name" value="MFS general substrate transporter like domains"/>
    <property type="match status" value="2"/>
</dbReference>
<dbReference type="RefSeq" id="WP_207451144.1">
    <property type="nucleotide sequence ID" value="NZ_JACTNF010000048.1"/>
</dbReference>
<dbReference type="Pfam" id="PF07690">
    <property type="entry name" value="MFS_1"/>
    <property type="match status" value="2"/>
</dbReference>
<reference evidence="6 7" key="1">
    <citation type="submission" date="2020-09" db="EMBL/GenBank/DDBJ databases">
        <title>Roseomonas.</title>
        <authorList>
            <person name="Zhu W."/>
        </authorList>
    </citation>
    <scope>NUCLEOTIDE SEQUENCE [LARGE SCALE GENOMIC DNA]</scope>
    <source>
        <strain evidence="6 7">1311</strain>
    </source>
</reference>
<feature type="transmembrane region" description="Helical" evidence="4">
    <location>
        <begin position="332"/>
        <end position="355"/>
    </location>
</feature>
<feature type="transmembrane region" description="Helical" evidence="4">
    <location>
        <begin position="293"/>
        <end position="312"/>
    </location>
</feature>
<keyword evidence="1 4" id="KW-0812">Transmembrane</keyword>
<gene>
    <name evidence="6" type="ORF">IAI60_21525</name>
</gene>
<feature type="transmembrane region" description="Helical" evidence="4">
    <location>
        <begin position="361"/>
        <end position="382"/>
    </location>
</feature>
<evidence type="ECO:0000256" key="4">
    <source>
        <dbReference type="SAM" id="Phobius"/>
    </source>
</evidence>
<proteinExistence type="predicted"/>
<evidence type="ECO:0000313" key="7">
    <source>
        <dbReference type="Proteomes" id="UP001518990"/>
    </source>
</evidence>
<dbReference type="EMBL" id="JACTNF010000048">
    <property type="protein sequence ID" value="MBO1077189.1"/>
    <property type="molecule type" value="Genomic_DNA"/>
</dbReference>
<dbReference type="PANTHER" id="PTHR23527">
    <property type="entry name" value="BLL3282 PROTEIN"/>
    <property type="match status" value="1"/>
</dbReference>
<feature type="transmembrane region" description="Helical" evidence="4">
    <location>
        <begin position="269"/>
        <end position="287"/>
    </location>
</feature>
<dbReference type="SUPFAM" id="SSF103473">
    <property type="entry name" value="MFS general substrate transporter"/>
    <property type="match status" value="1"/>
</dbReference>
<feature type="transmembrane region" description="Helical" evidence="4">
    <location>
        <begin position="232"/>
        <end position="257"/>
    </location>
</feature>
<organism evidence="6 7">
    <name type="scientific">Roseomonas marmotae</name>
    <dbReference type="NCBI Taxonomy" id="2768161"/>
    <lineage>
        <taxon>Bacteria</taxon>
        <taxon>Pseudomonadati</taxon>
        <taxon>Pseudomonadota</taxon>
        <taxon>Alphaproteobacteria</taxon>
        <taxon>Acetobacterales</taxon>
        <taxon>Roseomonadaceae</taxon>
        <taxon>Roseomonas</taxon>
    </lineage>
</organism>
<feature type="transmembrane region" description="Helical" evidence="4">
    <location>
        <begin position="200"/>
        <end position="220"/>
    </location>
</feature>
<feature type="domain" description="Major facilitator superfamily (MFS) profile" evidence="5">
    <location>
        <begin position="2"/>
        <end position="386"/>
    </location>
</feature>
<dbReference type="InterPro" id="IPR011701">
    <property type="entry name" value="MFS"/>
</dbReference>
<dbReference type="Proteomes" id="UP001518990">
    <property type="component" value="Unassembled WGS sequence"/>
</dbReference>
<evidence type="ECO:0000256" key="3">
    <source>
        <dbReference type="ARBA" id="ARBA00023136"/>
    </source>
</evidence>
<sequence length="386" mass="38436">MLAVALAVTTIAQAFVTASVLMLPVLAPAAAAGLGVPARLIGWQVALVYAVAALSSALVGRPLQHWGPARCTQVALFCSGLGCAAVAAGRLWLIAVGSVLLGFSYGLMNPAATQLLNRLAPPARRNLIFSIKQSGVPLGGVLAGLSLPGLALLIGWRGAALGLAGLLVLTALGMQAFRGWDADRATISPGGTGGAPRGRIPGLLALSVAGALFAAMQLSLSSFTVTMLVEEFGWSAVAAGSAAAGVQATGAVARVLWALLADRWRSGPLVLMLTGLGAGGAALMIPLANAQDWPAALLLLLLCALGACALGWNGVMVAEAARLGGPQRAGEAVGIVLAATFCGVVLGPSALSLIVPAVGSYSGAFALLALSPLAGAGLIAWVRQRG</sequence>
<dbReference type="InterPro" id="IPR020846">
    <property type="entry name" value="MFS_dom"/>
</dbReference>
<evidence type="ECO:0000259" key="5">
    <source>
        <dbReference type="PROSITE" id="PS50850"/>
    </source>
</evidence>
<dbReference type="InterPro" id="IPR036259">
    <property type="entry name" value="MFS_trans_sf"/>
</dbReference>
<feature type="transmembrane region" description="Helical" evidence="4">
    <location>
        <begin position="136"/>
        <end position="154"/>
    </location>
</feature>
<keyword evidence="7" id="KW-1185">Reference proteome</keyword>
<evidence type="ECO:0000256" key="2">
    <source>
        <dbReference type="ARBA" id="ARBA00022989"/>
    </source>
</evidence>
<evidence type="ECO:0000256" key="1">
    <source>
        <dbReference type="ARBA" id="ARBA00022692"/>
    </source>
</evidence>
<keyword evidence="3 4" id="KW-0472">Membrane</keyword>
<dbReference type="PROSITE" id="PS50850">
    <property type="entry name" value="MFS"/>
    <property type="match status" value="1"/>
</dbReference>
<protein>
    <submittedName>
        <fullName evidence="6">MFS transporter</fullName>
    </submittedName>
</protein>
<evidence type="ECO:0000313" key="6">
    <source>
        <dbReference type="EMBL" id="MBO1077189.1"/>
    </source>
</evidence>
<dbReference type="PANTHER" id="PTHR23527:SF1">
    <property type="entry name" value="BLL3282 PROTEIN"/>
    <property type="match status" value="1"/>
</dbReference>
<accession>A0ABS3KI93</accession>
<keyword evidence="2 4" id="KW-1133">Transmembrane helix</keyword>